<proteinExistence type="predicted"/>
<keyword evidence="1" id="KW-1133">Transmembrane helix</keyword>
<evidence type="ECO:0000256" key="1">
    <source>
        <dbReference type="SAM" id="Phobius"/>
    </source>
</evidence>
<reference evidence="3" key="1">
    <citation type="journal article" date="2019" name="Int. J. Syst. Evol. Microbiol.">
        <title>The Global Catalogue of Microorganisms (GCM) 10K type strain sequencing project: providing services to taxonomists for standard genome sequencing and annotation.</title>
        <authorList>
            <consortium name="The Broad Institute Genomics Platform"/>
            <consortium name="The Broad Institute Genome Sequencing Center for Infectious Disease"/>
            <person name="Wu L."/>
            <person name="Ma J."/>
        </authorList>
    </citation>
    <scope>NUCLEOTIDE SEQUENCE [LARGE SCALE GENOMIC DNA]</scope>
    <source>
        <strain evidence="3">CGMCC 1.15959</strain>
    </source>
</reference>
<evidence type="ECO:0000313" key="3">
    <source>
        <dbReference type="Proteomes" id="UP000619041"/>
    </source>
</evidence>
<accession>A0ABQ1S493</accession>
<keyword evidence="3" id="KW-1185">Reference proteome</keyword>
<keyword evidence="1" id="KW-0812">Transmembrane</keyword>
<dbReference type="InterPro" id="IPR009937">
    <property type="entry name" value="Phage_holin_3_6"/>
</dbReference>
<dbReference type="EMBL" id="BMKL01000001">
    <property type="protein sequence ID" value="GGD92380.1"/>
    <property type="molecule type" value="Genomic_DNA"/>
</dbReference>
<comment type="caution">
    <text evidence="2">The sequence shown here is derived from an EMBL/GenBank/DDBJ whole genome shotgun (WGS) entry which is preliminary data.</text>
</comment>
<name>A0ABQ1S493_9SPHN</name>
<feature type="transmembrane region" description="Helical" evidence="1">
    <location>
        <begin position="55"/>
        <end position="81"/>
    </location>
</feature>
<dbReference type="Proteomes" id="UP000619041">
    <property type="component" value="Unassembled WGS sequence"/>
</dbReference>
<organism evidence="2 3">
    <name type="scientific">Tsuneonella deserti</name>
    <dbReference type="NCBI Taxonomy" id="2035528"/>
    <lineage>
        <taxon>Bacteria</taxon>
        <taxon>Pseudomonadati</taxon>
        <taxon>Pseudomonadota</taxon>
        <taxon>Alphaproteobacteria</taxon>
        <taxon>Sphingomonadales</taxon>
        <taxon>Erythrobacteraceae</taxon>
        <taxon>Tsuneonella</taxon>
    </lineage>
</organism>
<feature type="transmembrane region" description="Helical" evidence="1">
    <location>
        <begin position="87"/>
        <end position="108"/>
    </location>
</feature>
<keyword evidence="1" id="KW-0472">Membrane</keyword>
<gene>
    <name evidence="2" type="ORF">GCM10011515_10130</name>
</gene>
<sequence>MAGERSPAGGSAHGDGSVVDDIQTLLDDGKTYLQAELQFQKSRASFAVARGRSGAVYGVAALMAAHLALIALVVGLVFALSSLIGPWGATAIVFGVLIVAGIVLALAARRRLAAVSSAFREGSK</sequence>
<dbReference type="Pfam" id="PF07332">
    <property type="entry name" value="Phage_holin_3_6"/>
    <property type="match status" value="1"/>
</dbReference>
<protein>
    <recommendedName>
        <fullName evidence="4">Phage holin family protein</fullName>
    </recommendedName>
</protein>
<evidence type="ECO:0000313" key="2">
    <source>
        <dbReference type="EMBL" id="GGD92380.1"/>
    </source>
</evidence>
<evidence type="ECO:0008006" key="4">
    <source>
        <dbReference type="Google" id="ProtNLM"/>
    </source>
</evidence>